<organism evidence="2 3">
    <name type="scientific">Methylomagnum ishizawai</name>
    <dbReference type="NCBI Taxonomy" id="1760988"/>
    <lineage>
        <taxon>Bacteria</taxon>
        <taxon>Pseudomonadati</taxon>
        <taxon>Pseudomonadota</taxon>
        <taxon>Gammaproteobacteria</taxon>
        <taxon>Methylococcales</taxon>
        <taxon>Methylococcaceae</taxon>
        <taxon>Methylomagnum</taxon>
    </lineage>
</organism>
<dbReference type="Proteomes" id="UP000192923">
    <property type="component" value="Unassembled WGS sequence"/>
</dbReference>
<dbReference type="OrthoDB" id="1814359at2"/>
<dbReference type="GO" id="GO:0016740">
    <property type="term" value="F:transferase activity"/>
    <property type="evidence" value="ECO:0007669"/>
    <property type="project" value="UniProtKB-KW"/>
</dbReference>
<evidence type="ECO:0000313" key="2">
    <source>
        <dbReference type="EMBL" id="SMF97486.1"/>
    </source>
</evidence>
<sequence length="347" mass="39458">MKRLGIVGYYGHGNFGDELFLQAFRRVFPVNEYRMDLLGRSGALMRKYRDSRLDAIAERYDAIIIGGGDLLIPGYDVANQYFLEEFLQVPVFVHGVGVPTWTGYDETACNNMKKFLRSEAIQGICVRDIEGVEWVNKNIKPHVEAVFADDIVFSLLDTVDFRYQPKTSVERIGIVLRGGQNKPDCKMKEFVHFLLQQGHALRFIMLGTGKELDYDLTAVEKLECLDSDRVDVVVRQSDVDLLHAFDGVDAVYSMKFHGCIAALMHGIPTFALITTDKFVNLYRKLGIADYIIHHTNARLFESVDSIYSFPELDLAGIYESSTKGLYDLKSKVDSLILSRKKVNFYFL</sequence>
<dbReference type="InterPro" id="IPR007345">
    <property type="entry name" value="Polysacch_pyruvyl_Trfase"/>
</dbReference>
<dbReference type="AlphaFoldDB" id="A0A1Y6D4G3"/>
<name>A0A1Y6D4G3_9GAMM</name>
<feature type="domain" description="Polysaccharide pyruvyl transferase" evidence="1">
    <location>
        <begin position="14"/>
        <end position="272"/>
    </location>
</feature>
<dbReference type="PANTHER" id="PTHR36836">
    <property type="entry name" value="COLANIC ACID BIOSYNTHESIS PROTEIN WCAK"/>
    <property type="match status" value="1"/>
</dbReference>
<protein>
    <submittedName>
        <fullName evidence="2">Polysaccharide pyruvyl transferase family protein WcaK</fullName>
    </submittedName>
</protein>
<dbReference type="PANTHER" id="PTHR36836:SF1">
    <property type="entry name" value="COLANIC ACID BIOSYNTHESIS PROTEIN WCAK"/>
    <property type="match status" value="1"/>
</dbReference>
<dbReference type="EMBL" id="FXAM01000002">
    <property type="protein sequence ID" value="SMF97486.1"/>
    <property type="molecule type" value="Genomic_DNA"/>
</dbReference>
<keyword evidence="2" id="KW-0808">Transferase</keyword>
<evidence type="ECO:0000313" key="3">
    <source>
        <dbReference type="Proteomes" id="UP000192923"/>
    </source>
</evidence>
<dbReference type="Pfam" id="PF04230">
    <property type="entry name" value="PS_pyruv_trans"/>
    <property type="match status" value="1"/>
</dbReference>
<dbReference type="RefSeq" id="WP_085216515.1">
    <property type="nucleotide sequence ID" value="NZ_FXAM01000002.1"/>
</dbReference>
<dbReference type="STRING" id="1760988.SAMN02949497_0516"/>
<accession>A0A1Y6D4G3</accession>
<gene>
    <name evidence="2" type="ORF">SAMN02949497_0516</name>
</gene>
<proteinExistence type="predicted"/>
<evidence type="ECO:0000259" key="1">
    <source>
        <dbReference type="Pfam" id="PF04230"/>
    </source>
</evidence>
<reference evidence="2 3" key="1">
    <citation type="submission" date="2016-12" db="EMBL/GenBank/DDBJ databases">
        <authorList>
            <person name="Song W.-J."/>
            <person name="Kurnit D.M."/>
        </authorList>
    </citation>
    <scope>NUCLEOTIDE SEQUENCE [LARGE SCALE GENOMIC DNA]</scope>
    <source>
        <strain evidence="2 3">175</strain>
    </source>
</reference>
<keyword evidence="3" id="KW-1185">Reference proteome</keyword>